<keyword evidence="2" id="KW-1185">Reference proteome</keyword>
<name>A0A915JMJ7_ROMCU</name>
<keyword evidence="1" id="KW-0812">Transmembrane</keyword>
<protein>
    <submittedName>
        <fullName evidence="3">Uncharacterized protein</fullName>
    </submittedName>
</protein>
<dbReference type="WBParaSite" id="nRc.2.0.1.t27333-RA">
    <property type="protein sequence ID" value="nRc.2.0.1.t27333-RA"/>
    <property type="gene ID" value="nRc.2.0.1.g27333"/>
</dbReference>
<proteinExistence type="predicted"/>
<evidence type="ECO:0000313" key="2">
    <source>
        <dbReference type="Proteomes" id="UP000887565"/>
    </source>
</evidence>
<organism evidence="2 3">
    <name type="scientific">Romanomermis culicivorax</name>
    <name type="common">Nematode worm</name>
    <dbReference type="NCBI Taxonomy" id="13658"/>
    <lineage>
        <taxon>Eukaryota</taxon>
        <taxon>Metazoa</taxon>
        <taxon>Ecdysozoa</taxon>
        <taxon>Nematoda</taxon>
        <taxon>Enoplea</taxon>
        <taxon>Dorylaimia</taxon>
        <taxon>Mermithida</taxon>
        <taxon>Mermithoidea</taxon>
        <taxon>Mermithidae</taxon>
        <taxon>Romanomermis</taxon>
    </lineage>
</organism>
<keyword evidence="1" id="KW-0472">Membrane</keyword>
<dbReference type="Proteomes" id="UP000887565">
    <property type="component" value="Unplaced"/>
</dbReference>
<evidence type="ECO:0000256" key="1">
    <source>
        <dbReference type="SAM" id="Phobius"/>
    </source>
</evidence>
<reference evidence="3" key="1">
    <citation type="submission" date="2022-11" db="UniProtKB">
        <authorList>
            <consortium name="WormBaseParasite"/>
        </authorList>
    </citation>
    <scope>IDENTIFICATION</scope>
</reference>
<feature type="transmembrane region" description="Helical" evidence="1">
    <location>
        <begin position="9"/>
        <end position="31"/>
    </location>
</feature>
<evidence type="ECO:0000313" key="3">
    <source>
        <dbReference type="WBParaSite" id="nRc.2.0.1.t27333-RA"/>
    </source>
</evidence>
<accession>A0A915JMJ7</accession>
<keyword evidence="1" id="KW-1133">Transmembrane helix</keyword>
<sequence length="275" mass="31080">MTRLADKPVLICGIIAIVSNNISLIISYGIIAKASFTADDVENTALPTPNVSILSTEKELEMRAVWNKSMIDAIFILKLKDFETIKNYYTPNTEYRLSLKRSCQCSIQIAHVINGSFGNFSDEVNCPTLEQVNVNFNVSVDPYIHANTEFESGDKKGFLINLTDNDQMWLERLRSFPLYVFIFMKVDTDVFILIHRIATTTAMNSTAIRYLSVKTVEMLNAGCGLMLFIDKFRKRGDNCGSLPVNKTVFVNFDTETIQYIAKDLPSKISAVFYEI</sequence>
<dbReference type="AlphaFoldDB" id="A0A915JMJ7"/>